<proteinExistence type="predicted"/>
<organism evidence="2 3">
    <name type="scientific">Nyctereutes procyonoides</name>
    <name type="common">Raccoon dog</name>
    <name type="synonym">Canis procyonoides</name>
    <dbReference type="NCBI Taxonomy" id="34880"/>
    <lineage>
        <taxon>Eukaryota</taxon>
        <taxon>Metazoa</taxon>
        <taxon>Chordata</taxon>
        <taxon>Craniata</taxon>
        <taxon>Vertebrata</taxon>
        <taxon>Euteleostomi</taxon>
        <taxon>Mammalia</taxon>
        <taxon>Eutheria</taxon>
        <taxon>Laurasiatheria</taxon>
        <taxon>Carnivora</taxon>
        <taxon>Caniformia</taxon>
        <taxon>Canidae</taxon>
        <taxon>Nyctereutes</taxon>
    </lineage>
</organism>
<evidence type="ECO:0000256" key="1">
    <source>
        <dbReference type="SAM" id="MobiDB-lite"/>
    </source>
</evidence>
<evidence type="ECO:0000313" key="2">
    <source>
        <dbReference type="EMBL" id="CAD7681445.1"/>
    </source>
</evidence>
<gene>
    <name evidence="2" type="ORF">NYPRO_LOCUS14237</name>
</gene>
<dbReference type="PANTHER" id="PTHR34344:SF1">
    <property type="entry name" value="BUBLIN COILED-COIL PROTEIN"/>
    <property type="match status" value="1"/>
</dbReference>
<dbReference type="AlphaFoldDB" id="A0A811YXN2"/>
<keyword evidence="3" id="KW-1185">Reference proteome</keyword>
<protein>
    <submittedName>
        <fullName evidence="2">(raccoon dog) hypothetical protein</fullName>
    </submittedName>
</protein>
<dbReference type="Proteomes" id="UP000645828">
    <property type="component" value="Unassembled WGS sequence"/>
</dbReference>
<reference evidence="2" key="1">
    <citation type="submission" date="2020-12" db="EMBL/GenBank/DDBJ databases">
        <authorList>
            <consortium name="Molecular Ecology Group"/>
        </authorList>
    </citation>
    <scope>NUCLEOTIDE SEQUENCE</scope>
    <source>
        <strain evidence="2">TBG_1078</strain>
    </source>
</reference>
<dbReference type="Pfam" id="PF03670">
    <property type="entry name" value="UPF0184"/>
    <property type="match status" value="1"/>
</dbReference>
<comment type="caution">
    <text evidence="2">The sequence shown here is derived from an EMBL/GenBank/DDBJ whole genome shotgun (WGS) entry which is preliminary data.</text>
</comment>
<accession>A0A811YXN2</accession>
<evidence type="ECO:0000313" key="3">
    <source>
        <dbReference type="Proteomes" id="UP000645828"/>
    </source>
</evidence>
<dbReference type="EMBL" id="CAJHUB010000752">
    <property type="protein sequence ID" value="CAD7681445.1"/>
    <property type="molecule type" value="Genomic_DNA"/>
</dbReference>
<dbReference type="PANTHER" id="PTHR34344">
    <property type="entry name" value="UPF0184 PROTEIN C9ORF16"/>
    <property type="match status" value="1"/>
</dbReference>
<feature type="region of interest" description="Disordered" evidence="1">
    <location>
        <begin position="62"/>
        <end position="91"/>
    </location>
</feature>
<dbReference type="InterPro" id="IPR005374">
    <property type="entry name" value="BBLN_eukaryota"/>
</dbReference>
<name>A0A811YXN2_NYCPR</name>
<feature type="compositionally biased region" description="Polar residues" evidence="1">
    <location>
        <begin position="62"/>
        <end position="75"/>
    </location>
</feature>
<sequence length="91" mass="9867">MSGPNRDPGILVEAEYAAINSMLDQINSCLDQLENDHLHACLQELLGRHALSFSSSLARSQQYQSLGSESHQPPQSCLPGLDSGLDTHHLA</sequence>